<keyword evidence="1" id="KW-0614">Plasmid</keyword>
<gene>
    <name evidence="1" type="ordered locus">Bcep1808_7401</name>
</gene>
<accession>A4JVH5</accession>
<evidence type="ECO:0000313" key="1">
    <source>
        <dbReference type="EMBL" id="ABO60278.1"/>
    </source>
</evidence>
<dbReference type="AlphaFoldDB" id="A4JVH5"/>
<name>A4JVH5_BURVG</name>
<reference evidence="1 2" key="1">
    <citation type="submission" date="2007-03" db="EMBL/GenBank/DDBJ databases">
        <title>Complete sequence of plasmid pBVIE03 of Burkholderia vietnamiensis G4.</title>
        <authorList>
            <consortium name="US DOE Joint Genome Institute"/>
            <person name="Copeland A."/>
            <person name="Lucas S."/>
            <person name="Lapidus A."/>
            <person name="Barry K."/>
            <person name="Detter J.C."/>
            <person name="Glavina del Rio T."/>
            <person name="Hammon N."/>
            <person name="Israni S."/>
            <person name="Dalin E."/>
            <person name="Tice H."/>
            <person name="Pitluck S."/>
            <person name="Chain P."/>
            <person name="Malfatti S."/>
            <person name="Shin M."/>
            <person name="Vergez L."/>
            <person name="Schmutz J."/>
            <person name="Larimer F."/>
            <person name="Land M."/>
            <person name="Hauser L."/>
            <person name="Kyrpides N."/>
            <person name="Tiedje J."/>
            <person name="Richardson P."/>
        </authorList>
    </citation>
    <scope>NUCLEOTIDE SEQUENCE [LARGE SCALE GENOMIC DNA]</scope>
    <source>
        <strain evidence="2">G4 / LMG 22486</strain>
        <plasmid evidence="1 2">pBVIE03</plasmid>
    </source>
</reference>
<sequence length="91" mass="9865">MFRLICLGGIYEPLGLEEVCAAINTLRDVDVQVVDLREGGKSHRLTIGPSGFVHETFGARRVVNDVRLLLATPGRPVYASASNANSEDLIN</sequence>
<dbReference type="HOGENOM" id="CLU_2421367_0_0_4"/>
<proteinExistence type="predicted"/>
<dbReference type="KEGG" id="bvi:Bcep1808_7401"/>
<protein>
    <submittedName>
        <fullName evidence="1">Uncharacterized protein</fullName>
    </submittedName>
</protein>
<organism evidence="1 2">
    <name type="scientific">Burkholderia vietnamiensis (strain G4 / LMG 22486)</name>
    <name type="common">Burkholderia cepacia (strain R1808)</name>
    <dbReference type="NCBI Taxonomy" id="269482"/>
    <lineage>
        <taxon>Bacteria</taxon>
        <taxon>Pseudomonadati</taxon>
        <taxon>Pseudomonadota</taxon>
        <taxon>Betaproteobacteria</taxon>
        <taxon>Burkholderiales</taxon>
        <taxon>Burkholderiaceae</taxon>
        <taxon>Burkholderia</taxon>
        <taxon>Burkholderia cepacia complex</taxon>
    </lineage>
</organism>
<dbReference type="EMBL" id="CP000619">
    <property type="protein sequence ID" value="ABO60278.1"/>
    <property type="molecule type" value="Genomic_DNA"/>
</dbReference>
<dbReference type="Proteomes" id="UP000002287">
    <property type="component" value="Plasmid pBVIE03"/>
</dbReference>
<geneLocation type="plasmid" evidence="1 2">
    <name>pBVIE03</name>
</geneLocation>
<evidence type="ECO:0000313" key="2">
    <source>
        <dbReference type="Proteomes" id="UP000002287"/>
    </source>
</evidence>